<sequence>MRILCLHGFGTSGEIFKSQTVSVRMALKASSSAGDDDIDFDFVNAPHPSTPAAGIELFYGPPYYCFWKEDTVENIAAARAWLDELVASRGPYDGVMMFSQGCVLGSSVLLHHQRQQKTPPPFKFAIFICGGPSLKVLEQELGFTVSREAWELDLASRKALQERASASAILAEGSQRWKDVKDQTKLSPDELARLVTGPYQITIPTVHVYGSKDPRYFAGLQLANLCDPQVRRVYDHGGGHEIPRKEAVSSTIASLIRWAATTAADAASQNGSS</sequence>
<evidence type="ECO:0000313" key="4">
    <source>
        <dbReference type="Proteomes" id="UP000053958"/>
    </source>
</evidence>
<dbReference type="AlphaFoldDB" id="A0A0F4Z1H9"/>
<dbReference type="PANTHER" id="PTHR48070:SF7">
    <property type="entry name" value="SERINE HYDROLASE FSH DOMAIN-CONTAINING PROTEIN-RELATED"/>
    <property type="match status" value="1"/>
</dbReference>
<keyword evidence="1" id="KW-0378">Hydrolase</keyword>
<keyword evidence="4" id="KW-1185">Reference proteome</keyword>
<dbReference type="GO" id="GO:0016787">
    <property type="term" value="F:hydrolase activity"/>
    <property type="evidence" value="ECO:0007669"/>
    <property type="project" value="UniProtKB-KW"/>
</dbReference>
<dbReference type="SUPFAM" id="SSF53474">
    <property type="entry name" value="alpha/beta-Hydrolases"/>
    <property type="match status" value="1"/>
</dbReference>
<dbReference type="GO" id="GO:0019748">
    <property type="term" value="P:secondary metabolic process"/>
    <property type="evidence" value="ECO:0007669"/>
    <property type="project" value="TreeGrafter"/>
</dbReference>
<dbReference type="Gene3D" id="3.40.50.1820">
    <property type="entry name" value="alpha/beta hydrolase"/>
    <property type="match status" value="1"/>
</dbReference>
<dbReference type="GeneID" id="25313913"/>
<organism evidence="3 4">
    <name type="scientific">Rasamsonia emersonii (strain ATCC 16479 / CBS 393.64 / IMI 116815)</name>
    <dbReference type="NCBI Taxonomy" id="1408163"/>
    <lineage>
        <taxon>Eukaryota</taxon>
        <taxon>Fungi</taxon>
        <taxon>Dikarya</taxon>
        <taxon>Ascomycota</taxon>
        <taxon>Pezizomycotina</taxon>
        <taxon>Eurotiomycetes</taxon>
        <taxon>Eurotiomycetidae</taxon>
        <taxon>Eurotiales</taxon>
        <taxon>Trichocomaceae</taxon>
        <taxon>Rasamsonia</taxon>
    </lineage>
</organism>
<reference evidence="3 4" key="1">
    <citation type="submission" date="2015-04" db="EMBL/GenBank/DDBJ databases">
        <authorList>
            <person name="Heijne W.H."/>
            <person name="Fedorova N.D."/>
            <person name="Nierman W.C."/>
            <person name="Vollebregt A.W."/>
            <person name="Zhao Z."/>
            <person name="Wu L."/>
            <person name="Kumar M."/>
            <person name="Stam H."/>
            <person name="van den Berg M.A."/>
            <person name="Pel H.J."/>
        </authorList>
    </citation>
    <scope>NUCLEOTIDE SEQUENCE [LARGE SCALE GENOMIC DNA]</scope>
    <source>
        <strain evidence="3 4">CBS 393.64</strain>
    </source>
</reference>
<evidence type="ECO:0000256" key="1">
    <source>
        <dbReference type="ARBA" id="ARBA00022801"/>
    </source>
</evidence>
<dbReference type="STRING" id="1408163.A0A0F4Z1H9"/>
<protein>
    <recommendedName>
        <fullName evidence="2">Serine hydrolase domain-containing protein</fullName>
    </recommendedName>
</protein>
<name>A0A0F4Z1H9_RASE3</name>
<dbReference type="GO" id="GO:0005737">
    <property type="term" value="C:cytoplasm"/>
    <property type="evidence" value="ECO:0007669"/>
    <property type="project" value="TreeGrafter"/>
</dbReference>
<accession>A0A0F4Z1H9</accession>
<dbReference type="RefSeq" id="XP_013330989.1">
    <property type="nucleotide sequence ID" value="XM_013475535.1"/>
</dbReference>
<evidence type="ECO:0000313" key="3">
    <source>
        <dbReference type="EMBL" id="KKA24377.1"/>
    </source>
</evidence>
<evidence type="ECO:0000259" key="2">
    <source>
        <dbReference type="Pfam" id="PF03959"/>
    </source>
</evidence>
<dbReference type="OrthoDB" id="2094269at2759"/>
<dbReference type="Pfam" id="PF03959">
    <property type="entry name" value="FSH1"/>
    <property type="match status" value="1"/>
</dbReference>
<dbReference type="Proteomes" id="UP000053958">
    <property type="component" value="Unassembled WGS sequence"/>
</dbReference>
<dbReference type="InterPro" id="IPR005645">
    <property type="entry name" value="FSH-like_dom"/>
</dbReference>
<dbReference type="PANTHER" id="PTHR48070">
    <property type="entry name" value="ESTERASE OVCA2"/>
    <property type="match status" value="1"/>
</dbReference>
<gene>
    <name evidence="3" type="ORF">T310_1562</name>
</gene>
<dbReference type="InterPro" id="IPR029058">
    <property type="entry name" value="AB_hydrolase_fold"/>
</dbReference>
<comment type="caution">
    <text evidence="3">The sequence shown here is derived from an EMBL/GenBank/DDBJ whole genome shotgun (WGS) entry which is preliminary data.</text>
</comment>
<dbReference type="EMBL" id="LASV01000063">
    <property type="protein sequence ID" value="KKA24377.1"/>
    <property type="molecule type" value="Genomic_DNA"/>
</dbReference>
<feature type="domain" description="Serine hydrolase" evidence="2">
    <location>
        <begin position="1"/>
        <end position="249"/>
    </location>
</feature>
<proteinExistence type="predicted"/>
<dbReference type="InterPro" id="IPR050593">
    <property type="entry name" value="LovG"/>
</dbReference>
<dbReference type="GO" id="GO:0005634">
    <property type="term" value="C:nucleus"/>
    <property type="evidence" value="ECO:0007669"/>
    <property type="project" value="TreeGrafter"/>
</dbReference>